<proteinExistence type="predicted"/>
<dbReference type="PANTHER" id="PTHR31827">
    <property type="entry name" value="EMB|CAB89363.1"/>
    <property type="match status" value="1"/>
</dbReference>
<organism evidence="2 3">
    <name type="scientific">Saprolegnia diclina (strain VS20)</name>
    <dbReference type="NCBI Taxonomy" id="1156394"/>
    <lineage>
        <taxon>Eukaryota</taxon>
        <taxon>Sar</taxon>
        <taxon>Stramenopiles</taxon>
        <taxon>Oomycota</taxon>
        <taxon>Saprolegniomycetes</taxon>
        <taxon>Saprolegniales</taxon>
        <taxon>Saprolegniaceae</taxon>
        <taxon>Saprolegnia</taxon>
    </lineage>
</organism>
<dbReference type="AlphaFoldDB" id="T0R786"/>
<evidence type="ECO:0000313" key="3">
    <source>
        <dbReference type="Proteomes" id="UP000030762"/>
    </source>
</evidence>
<dbReference type="InterPro" id="IPR056866">
    <property type="entry name" value="Znf_WRKY19"/>
</dbReference>
<dbReference type="Pfam" id="PF24906">
    <property type="entry name" value="Zf_WRKY19"/>
    <property type="match status" value="5"/>
</dbReference>
<feature type="domain" description="WRKY19-like zinc finger" evidence="1">
    <location>
        <begin position="62"/>
        <end position="85"/>
    </location>
</feature>
<dbReference type="VEuPathDB" id="FungiDB:SDRG_00527"/>
<dbReference type="EMBL" id="JH767132">
    <property type="protein sequence ID" value="EQC42806.1"/>
    <property type="molecule type" value="Genomic_DNA"/>
</dbReference>
<dbReference type="STRING" id="1156394.T0R786"/>
<protein>
    <recommendedName>
        <fullName evidence="1">WRKY19-like zinc finger domain-containing protein</fullName>
    </recommendedName>
</protein>
<name>T0R786_SAPDV</name>
<dbReference type="OrthoDB" id="79355at2759"/>
<dbReference type="eggNOG" id="ENOG502RUC1">
    <property type="taxonomic scope" value="Eukaryota"/>
</dbReference>
<dbReference type="GeneID" id="19941254"/>
<evidence type="ECO:0000259" key="1">
    <source>
        <dbReference type="Pfam" id="PF24906"/>
    </source>
</evidence>
<feature type="domain" description="WRKY19-like zinc finger" evidence="1">
    <location>
        <begin position="110"/>
        <end position="133"/>
    </location>
</feature>
<dbReference type="OMA" id="MSSIRLC"/>
<feature type="domain" description="WRKY19-like zinc finger" evidence="1">
    <location>
        <begin position="159"/>
        <end position="181"/>
    </location>
</feature>
<dbReference type="PANTHER" id="PTHR31827:SF1">
    <property type="entry name" value="EMB|CAB89363.1"/>
    <property type="match status" value="1"/>
</dbReference>
<evidence type="ECO:0000313" key="2">
    <source>
        <dbReference type="EMBL" id="EQC42806.1"/>
    </source>
</evidence>
<keyword evidence="3" id="KW-1185">Reference proteome</keyword>
<gene>
    <name evidence="2" type="ORF">SDRG_00527</name>
</gene>
<sequence>MLGQTHPTTAMSVDVSSLLHFKDTLSSSAASSPSMSSIRLCTYPHCDKKVRSKGLCKAHGGGLRCMVAGCMRSSQGKGYCIRHGGGKRCSIADCNRSSQSNGLCKSHGGGLRCQIPHCNKSSQGGGFCRMHGGGHRCRTPGCDKGAQRNGLCASHGGNRMCQFDGCKKNDRGGGFCAEHGGGRRCSVDDCNRPARKQGMCSNHFPAPVAAVRIPNAVYDADGLNVHASLKKEQTDRVLAEIPQSAFEPYVDVYEQTSSGCFKAEATHFEYYEPLKQQQHQQQQEHMDYTTGNNMHAMYQQYDEPPRMELLQQQQAYAPYPEHTMYAQATVYQLQPLDRYAPVGMPENYHHLQHQDPRGLY</sequence>
<accession>T0R786</accession>
<feature type="domain" description="WRKY19-like zinc finger" evidence="1">
    <location>
        <begin position="134"/>
        <end position="157"/>
    </location>
</feature>
<dbReference type="RefSeq" id="XP_008604229.1">
    <property type="nucleotide sequence ID" value="XM_008606007.1"/>
</dbReference>
<feature type="domain" description="WRKY19-like zinc finger" evidence="1">
    <location>
        <begin position="86"/>
        <end position="109"/>
    </location>
</feature>
<dbReference type="InParanoid" id="T0R786"/>
<dbReference type="Proteomes" id="UP000030762">
    <property type="component" value="Unassembled WGS sequence"/>
</dbReference>
<reference evidence="2 3" key="1">
    <citation type="submission" date="2012-04" db="EMBL/GenBank/DDBJ databases">
        <title>The Genome Sequence of Saprolegnia declina VS20.</title>
        <authorList>
            <consortium name="The Broad Institute Genome Sequencing Platform"/>
            <person name="Russ C."/>
            <person name="Nusbaum C."/>
            <person name="Tyler B."/>
            <person name="van West P."/>
            <person name="Dieguez-Uribeondo J."/>
            <person name="de Bruijn I."/>
            <person name="Tripathy S."/>
            <person name="Jiang R."/>
            <person name="Young S.K."/>
            <person name="Zeng Q."/>
            <person name="Gargeya S."/>
            <person name="Fitzgerald M."/>
            <person name="Haas B."/>
            <person name="Abouelleil A."/>
            <person name="Alvarado L."/>
            <person name="Arachchi H.M."/>
            <person name="Berlin A."/>
            <person name="Chapman S.B."/>
            <person name="Goldberg J."/>
            <person name="Griggs A."/>
            <person name="Gujja S."/>
            <person name="Hansen M."/>
            <person name="Howarth C."/>
            <person name="Imamovic A."/>
            <person name="Larimer J."/>
            <person name="McCowen C."/>
            <person name="Montmayeur A."/>
            <person name="Murphy C."/>
            <person name="Neiman D."/>
            <person name="Pearson M."/>
            <person name="Priest M."/>
            <person name="Roberts A."/>
            <person name="Saif S."/>
            <person name="Shea T."/>
            <person name="Sisk P."/>
            <person name="Sykes S."/>
            <person name="Wortman J."/>
            <person name="Nusbaum C."/>
            <person name="Birren B."/>
        </authorList>
    </citation>
    <scope>NUCLEOTIDE SEQUENCE [LARGE SCALE GENOMIC DNA]</scope>
    <source>
        <strain evidence="2 3">VS20</strain>
    </source>
</reference>